<keyword evidence="2" id="KW-0472">Membrane</keyword>
<accession>A0A368DL65</accession>
<keyword evidence="2" id="KW-1133">Transmembrane helix</keyword>
<feature type="region of interest" description="Disordered" evidence="1">
    <location>
        <begin position="121"/>
        <end position="142"/>
    </location>
</feature>
<evidence type="ECO:0008006" key="5">
    <source>
        <dbReference type="Google" id="ProtNLM"/>
    </source>
</evidence>
<evidence type="ECO:0000313" key="4">
    <source>
        <dbReference type="Proteomes" id="UP000253570"/>
    </source>
</evidence>
<keyword evidence="2" id="KW-0812">Transmembrane</keyword>
<gene>
    <name evidence="3" type="ORF">DBW71_05015</name>
</gene>
<evidence type="ECO:0000313" key="3">
    <source>
        <dbReference type="EMBL" id="RCL72578.1"/>
    </source>
</evidence>
<evidence type="ECO:0000256" key="2">
    <source>
        <dbReference type="SAM" id="Phobius"/>
    </source>
</evidence>
<feature type="transmembrane region" description="Helical" evidence="2">
    <location>
        <begin position="45"/>
        <end position="62"/>
    </location>
</feature>
<dbReference type="AlphaFoldDB" id="A0A368DL65"/>
<organism evidence="3 4">
    <name type="scientific">PS1 clade bacterium</name>
    <dbReference type="NCBI Taxonomy" id="2175152"/>
    <lineage>
        <taxon>Bacteria</taxon>
        <taxon>Pseudomonadati</taxon>
        <taxon>Pseudomonadota</taxon>
        <taxon>Alphaproteobacteria</taxon>
        <taxon>PS1 clade</taxon>
    </lineage>
</organism>
<sequence length="148" mass="17445">MALFEIYRRIGKSGRHDGNILILKDKISILALIFPPLWLIINRNFFLIPIYFLVIFFIIFLSNKTGQGIIIFSIIFCHFFFAIQANILREWILKFKNYQLDSIIRAENKMSAYNIYNQDNKTKSSESMQNPNPSKNNKNDDETILNIF</sequence>
<protein>
    <recommendedName>
        <fullName evidence="5">DUF2628 domain-containing protein</fullName>
    </recommendedName>
</protein>
<reference evidence="3 4" key="1">
    <citation type="journal article" date="2018" name="Microbiome">
        <title>Fine metagenomic profile of the Mediterranean stratified and mixed water columns revealed by assembly and recruitment.</title>
        <authorList>
            <person name="Haro-Moreno J.M."/>
            <person name="Lopez-Perez M."/>
            <person name="De La Torre J.R."/>
            <person name="Picazo A."/>
            <person name="Camacho A."/>
            <person name="Rodriguez-Valera F."/>
        </authorList>
    </citation>
    <scope>NUCLEOTIDE SEQUENCE [LARGE SCALE GENOMIC DNA]</scope>
    <source>
        <strain evidence="3">MED-G57</strain>
    </source>
</reference>
<evidence type="ECO:0000256" key="1">
    <source>
        <dbReference type="SAM" id="MobiDB-lite"/>
    </source>
</evidence>
<dbReference type="Proteomes" id="UP000253570">
    <property type="component" value="Unassembled WGS sequence"/>
</dbReference>
<dbReference type="EMBL" id="QOQD01000012">
    <property type="protein sequence ID" value="RCL72578.1"/>
    <property type="molecule type" value="Genomic_DNA"/>
</dbReference>
<name>A0A368DL65_9PROT</name>
<comment type="caution">
    <text evidence="3">The sequence shown here is derived from an EMBL/GenBank/DDBJ whole genome shotgun (WGS) entry which is preliminary data.</text>
</comment>
<feature type="transmembrane region" description="Helical" evidence="2">
    <location>
        <begin position="69"/>
        <end position="88"/>
    </location>
</feature>
<proteinExistence type="predicted"/>